<accession>A0A1G8SUW1</accession>
<name>A0A1G8SUW1_9EURY</name>
<dbReference type="STRING" id="890420.SAMN05216226_102156"/>
<evidence type="ECO:0000256" key="1">
    <source>
        <dbReference type="SAM" id="Coils"/>
    </source>
</evidence>
<dbReference type="Gene3D" id="2.60.40.1120">
    <property type="entry name" value="Carboxypeptidase-like, regulatory domain"/>
    <property type="match status" value="1"/>
</dbReference>
<dbReference type="Gene3D" id="2.130.10.10">
    <property type="entry name" value="YVTN repeat-like/Quinoprotein amine dehydrogenase"/>
    <property type="match status" value="1"/>
</dbReference>
<gene>
    <name evidence="4" type="ORF">SAMN05216226_102156</name>
</gene>
<sequence length="1372" mass="148113">MIRQTLLDDKNSSTVAPVALAIVIIVGLQVAPFLAIVRGADTNPSYSVSSSSNSLTQSSENKLAVIDVYDGTNGPFLDLATSNGKVYGVGTNSGSTVIDASTMTNLQKSSQKWDIIKTAGSYVYTGSGTAKVSNKLGKAPKSNISDTITSTGYQDIALNDSTIFTGGYNGNYVIELRSRSDLTKKKSISWGTFTLGIEYAENEVFVFEGNSISVYDTALETEKRTTSQTNDHQDGLVYSNKVVTATNDGVRIFDKNTLTLEVTQEWGTYVHDVAVTDDYIYAAGDNGVVTQLDWNGNIIHSLNISSKGINSIEADDNGESIFASTNNNKIHKLTTGPFVTGTVTDTDGNAISGATVIGASSEIATDQDGSYTLPLNTSATSSDVEITAQSLVDENTKKVSVPASNVDFTLANGDVGGQVLACSPDDLNCVDPSPLPNATVEIVGLDHVEIENYFSDISSPEEAKQKAENILEDARSWDINFDADLSVFEDVANANSEATYPLIHSPEDWGIRGDSSLTDKFIAGERPDLENPMVTVPADEEVILSLWDPTQQSTGFLDNLFEDFASEDVVGSPVDGKVDITQLGPSGEDMGTTGLPIKSDVQSVDVSEPVGITTGTEEVPVRSFTFSEGFYEVSVEDSSAAYIVKAGDPDVEELYPGYFHDLKDKQGELLDKAKKLENLSNAGILNTTTVQADENGRWSADLPSSTKTVGVTAWKGPKNLLDVQDIENADTSVQAYIQNLRSEAITQIESQLESTIDDLVAKGQDIENPEDIRNISDVVNSTEVSLSDIKSEMNQSNFENSLLDEKIYAPREPVELSVGENADIETTRVAADSFINPGIYNEIVNSQYEEFLNDHLDSLFSELDVPLDEIDSLGQLDSFLQDLLKDREEMTSRIDEMESLIERLKNQQGQLSEEELRQILGELDLNTNIENIDELNKAIAELGNIFPEDPSNEPPEDLLQRISALESTISALEETVSSPDDTSEITDGLYSGEFHFPSEVAADSTTVWIDWADSTNARQITNPETGDPVTSEPIQGSSRLSDEYWSISGSGLFGDADVVSIEDVPIPDDMAIADVRVETVAGGAPKESENSVQNPAFSGDIPSLSSVDLSTLRPAADDQVRVNLVADKSRYERIVDVSAYGPNGNPTNAEVDRVEDAALVSMNGTGAHWIEVVYQSTSGHNFTHDFQLQAVGDGGGTPAPTIQFDRGPSGTIGMAGDGVREVNIEELPAQNKANIEVVAADTDISGLHVRTLNQVSAETISVDVVAGDERVSVSKHVTVYLHKNLADDTLVWRNGDAVPHAGNPFGEYLKEDGLVLTYSDDTGKVDVSLEPDPGVLDRAQHWIDLQIQSFPSPFALIPAVLALPFIRRRWFV</sequence>
<protein>
    <submittedName>
        <fullName evidence="4">Uncharacterized protein</fullName>
    </submittedName>
</protein>
<keyword evidence="3" id="KW-0472">Membrane</keyword>
<evidence type="ECO:0000256" key="2">
    <source>
        <dbReference type="SAM" id="MobiDB-lite"/>
    </source>
</evidence>
<dbReference type="SUPFAM" id="SSF49464">
    <property type="entry name" value="Carboxypeptidase regulatory domain-like"/>
    <property type="match status" value="1"/>
</dbReference>
<evidence type="ECO:0000256" key="3">
    <source>
        <dbReference type="SAM" id="Phobius"/>
    </source>
</evidence>
<keyword evidence="3" id="KW-1133">Transmembrane helix</keyword>
<keyword evidence="3" id="KW-0812">Transmembrane</keyword>
<dbReference type="InterPro" id="IPR008969">
    <property type="entry name" value="CarboxyPept-like_regulatory"/>
</dbReference>
<reference evidence="4 5" key="1">
    <citation type="submission" date="2016-10" db="EMBL/GenBank/DDBJ databases">
        <authorList>
            <person name="de Groot N.N."/>
        </authorList>
    </citation>
    <scope>NUCLEOTIDE SEQUENCE [LARGE SCALE GENOMIC DNA]</scope>
    <source>
        <strain evidence="4 5">IBRC-M10015</strain>
    </source>
</reference>
<dbReference type="EMBL" id="FNFC01000002">
    <property type="protein sequence ID" value="SDJ32971.1"/>
    <property type="molecule type" value="Genomic_DNA"/>
</dbReference>
<keyword evidence="5" id="KW-1185">Reference proteome</keyword>
<dbReference type="SUPFAM" id="SSF50969">
    <property type="entry name" value="YVTN repeat-like/Quinoprotein amine dehydrogenase"/>
    <property type="match status" value="1"/>
</dbReference>
<evidence type="ECO:0000313" key="5">
    <source>
        <dbReference type="Proteomes" id="UP000198856"/>
    </source>
</evidence>
<evidence type="ECO:0000313" key="4">
    <source>
        <dbReference type="EMBL" id="SDJ32971.1"/>
    </source>
</evidence>
<keyword evidence="1" id="KW-0175">Coiled coil</keyword>
<feature type="transmembrane region" description="Helical" evidence="3">
    <location>
        <begin position="12"/>
        <end position="37"/>
    </location>
</feature>
<organism evidence="4 5">
    <name type="scientific">Halovenus aranensis</name>
    <dbReference type="NCBI Taxonomy" id="890420"/>
    <lineage>
        <taxon>Archaea</taxon>
        <taxon>Methanobacteriati</taxon>
        <taxon>Methanobacteriota</taxon>
        <taxon>Stenosarchaea group</taxon>
        <taxon>Halobacteria</taxon>
        <taxon>Halobacteriales</taxon>
        <taxon>Haloarculaceae</taxon>
        <taxon>Halovenus</taxon>
    </lineage>
</organism>
<dbReference type="Proteomes" id="UP000198856">
    <property type="component" value="Unassembled WGS sequence"/>
</dbReference>
<dbReference type="InterPro" id="IPR015943">
    <property type="entry name" value="WD40/YVTN_repeat-like_dom_sf"/>
</dbReference>
<proteinExistence type="predicted"/>
<feature type="region of interest" description="Disordered" evidence="2">
    <location>
        <begin position="1018"/>
        <end position="1038"/>
    </location>
</feature>
<feature type="coiled-coil region" evidence="1">
    <location>
        <begin position="880"/>
        <end position="917"/>
    </location>
</feature>
<dbReference type="InterPro" id="IPR011044">
    <property type="entry name" value="Quino_amine_DH_bsu"/>
</dbReference>